<sequence>MLLITLLLGLCLSMHRGLLICYFLAYLALALPNFCPELKCTLPAVARERI</sequence>
<reference evidence="1 2" key="1">
    <citation type="journal article" date="2019" name="Nat. Ecol. Evol.">
        <title>Megaphylogeny resolves global patterns of mushroom evolution.</title>
        <authorList>
            <person name="Varga T."/>
            <person name="Krizsan K."/>
            <person name="Foldi C."/>
            <person name="Dima B."/>
            <person name="Sanchez-Garcia M."/>
            <person name="Sanchez-Ramirez S."/>
            <person name="Szollosi G.J."/>
            <person name="Szarkandi J.G."/>
            <person name="Papp V."/>
            <person name="Albert L."/>
            <person name="Andreopoulos W."/>
            <person name="Angelini C."/>
            <person name="Antonin V."/>
            <person name="Barry K.W."/>
            <person name="Bougher N.L."/>
            <person name="Buchanan P."/>
            <person name="Buyck B."/>
            <person name="Bense V."/>
            <person name="Catcheside P."/>
            <person name="Chovatia M."/>
            <person name="Cooper J."/>
            <person name="Damon W."/>
            <person name="Desjardin D."/>
            <person name="Finy P."/>
            <person name="Geml J."/>
            <person name="Haridas S."/>
            <person name="Hughes K."/>
            <person name="Justo A."/>
            <person name="Karasinski D."/>
            <person name="Kautmanova I."/>
            <person name="Kiss B."/>
            <person name="Kocsube S."/>
            <person name="Kotiranta H."/>
            <person name="LaButti K.M."/>
            <person name="Lechner B.E."/>
            <person name="Liimatainen K."/>
            <person name="Lipzen A."/>
            <person name="Lukacs Z."/>
            <person name="Mihaltcheva S."/>
            <person name="Morgado L.N."/>
            <person name="Niskanen T."/>
            <person name="Noordeloos M.E."/>
            <person name="Ohm R.A."/>
            <person name="Ortiz-Santana B."/>
            <person name="Ovrebo C."/>
            <person name="Racz N."/>
            <person name="Riley R."/>
            <person name="Savchenko A."/>
            <person name="Shiryaev A."/>
            <person name="Soop K."/>
            <person name="Spirin V."/>
            <person name="Szebenyi C."/>
            <person name="Tomsovsky M."/>
            <person name="Tulloss R.E."/>
            <person name="Uehling J."/>
            <person name="Grigoriev I.V."/>
            <person name="Vagvolgyi C."/>
            <person name="Papp T."/>
            <person name="Martin F.M."/>
            <person name="Miettinen O."/>
            <person name="Hibbett D.S."/>
            <person name="Nagy L.G."/>
        </authorList>
    </citation>
    <scope>NUCLEOTIDE SEQUENCE [LARGE SCALE GENOMIC DNA]</scope>
    <source>
        <strain evidence="1 2">NL-1719</strain>
    </source>
</reference>
<protein>
    <submittedName>
        <fullName evidence="1">Uncharacterized protein</fullName>
    </submittedName>
</protein>
<keyword evidence="2" id="KW-1185">Reference proteome</keyword>
<accession>A0ACD3APC5</accession>
<dbReference type="EMBL" id="ML208375">
    <property type="protein sequence ID" value="TFK67482.1"/>
    <property type="molecule type" value="Genomic_DNA"/>
</dbReference>
<proteinExistence type="predicted"/>
<name>A0ACD3APC5_9AGAR</name>
<evidence type="ECO:0000313" key="1">
    <source>
        <dbReference type="EMBL" id="TFK67482.1"/>
    </source>
</evidence>
<dbReference type="Proteomes" id="UP000308600">
    <property type="component" value="Unassembled WGS sequence"/>
</dbReference>
<organism evidence="1 2">
    <name type="scientific">Pluteus cervinus</name>
    <dbReference type="NCBI Taxonomy" id="181527"/>
    <lineage>
        <taxon>Eukaryota</taxon>
        <taxon>Fungi</taxon>
        <taxon>Dikarya</taxon>
        <taxon>Basidiomycota</taxon>
        <taxon>Agaricomycotina</taxon>
        <taxon>Agaricomycetes</taxon>
        <taxon>Agaricomycetidae</taxon>
        <taxon>Agaricales</taxon>
        <taxon>Pluteineae</taxon>
        <taxon>Pluteaceae</taxon>
        <taxon>Pluteus</taxon>
    </lineage>
</organism>
<gene>
    <name evidence="1" type="ORF">BDN72DRAFT_96107</name>
</gene>
<evidence type="ECO:0000313" key="2">
    <source>
        <dbReference type="Proteomes" id="UP000308600"/>
    </source>
</evidence>